<feature type="transmembrane region" description="Helical" evidence="6">
    <location>
        <begin position="268"/>
        <end position="286"/>
    </location>
</feature>
<evidence type="ECO:0000256" key="1">
    <source>
        <dbReference type="ARBA" id="ARBA00004651"/>
    </source>
</evidence>
<feature type="transmembrane region" description="Helical" evidence="6">
    <location>
        <begin position="298"/>
        <end position="318"/>
    </location>
</feature>
<sequence>MRIPSVRLAARQGQGRLRIPIWLRIGAPTVLLVIVVWFIVVPQFIAAEGALDSLAHVSLPLSATAVTLELASLLVYSALTSSLLGAESPRYFTLLRIDVTALGVNHVLPGGSATSAATRFRLLGKAGVRPADALTAATIETTGSNIVLGVVFATGIALSLREFAENDYYVAAASTVLALLVAAAIAVWALTRHTDRSVLAARWVARRMPIVTEDAAERFVRTMARRVRELLTDPRRMAVVLSLAVANWLLDAAALGVLFVAFGHPLGLGPLLTVYGVGSILALLPITPGGLGIVEGVLVPATVAFGAPRSTALLAVIGWRLLQYWLPIPLSFLAYLSLTLDGAGRRRRSRSSSPPQ</sequence>
<feature type="transmembrane region" description="Helical" evidence="6">
    <location>
        <begin position="65"/>
        <end position="86"/>
    </location>
</feature>
<keyword evidence="8" id="KW-1185">Reference proteome</keyword>
<name>A0A5C8UU68_9MICO</name>
<evidence type="ECO:0000256" key="5">
    <source>
        <dbReference type="ARBA" id="ARBA00023136"/>
    </source>
</evidence>
<feature type="transmembrane region" description="Helical" evidence="6">
    <location>
        <begin position="324"/>
        <end position="343"/>
    </location>
</feature>
<dbReference type="Pfam" id="PF03706">
    <property type="entry name" value="LPG_synthase_TM"/>
    <property type="match status" value="1"/>
</dbReference>
<feature type="transmembrane region" description="Helical" evidence="6">
    <location>
        <begin position="146"/>
        <end position="164"/>
    </location>
</feature>
<proteinExistence type="predicted"/>
<dbReference type="PANTHER" id="PTHR39087">
    <property type="entry name" value="UPF0104 MEMBRANE PROTEIN MJ1595"/>
    <property type="match status" value="1"/>
</dbReference>
<organism evidence="7 8">
    <name type="scientific">Lacisediminihabitans profunda</name>
    <dbReference type="NCBI Taxonomy" id="2594790"/>
    <lineage>
        <taxon>Bacteria</taxon>
        <taxon>Bacillati</taxon>
        <taxon>Actinomycetota</taxon>
        <taxon>Actinomycetes</taxon>
        <taxon>Micrococcales</taxon>
        <taxon>Microbacteriaceae</taxon>
        <taxon>Lacisediminihabitans</taxon>
    </lineage>
</organism>
<gene>
    <name evidence="7" type="ORF">FVP33_02920</name>
</gene>
<feature type="transmembrane region" description="Helical" evidence="6">
    <location>
        <begin position="21"/>
        <end position="45"/>
    </location>
</feature>
<evidence type="ECO:0000256" key="3">
    <source>
        <dbReference type="ARBA" id="ARBA00022692"/>
    </source>
</evidence>
<evidence type="ECO:0000256" key="4">
    <source>
        <dbReference type="ARBA" id="ARBA00022989"/>
    </source>
</evidence>
<dbReference type="EMBL" id="VRMG01000004">
    <property type="protein sequence ID" value="TXN31891.1"/>
    <property type="molecule type" value="Genomic_DNA"/>
</dbReference>
<comment type="subcellular location">
    <subcellularLocation>
        <location evidence="1">Cell membrane</location>
        <topology evidence="1">Multi-pass membrane protein</topology>
    </subcellularLocation>
</comment>
<dbReference type="GO" id="GO:0005886">
    <property type="term" value="C:plasma membrane"/>
    <property type="evidence" value="ECO:0007669"/>
    <property type="project" value="UniProtKB-SubCell"/>
</dbReference>
<feature type="transmembrane region" description="Helical" evidence="6">
    <location>
        <begin position="238"/>
        <end position="262"/>
    </location>
</feature>
<reference evidence="7 8" key="1">
    <citation type="submission" date="2019-08" db="EMBL/GenBank/DDBJ databases">
        <title>Bacterial whole genome sequence for Glaciihabitans sp. CHu50b-6-2.</title>
        <authorList>
            <person name="Jin L."/>
        </authorList>
    </citation>
    <scope>NUCLEOTIDE SEQUENCE [LARGE SCALE GENOMIC DNA]</scope>
    <source>
        <strain evidence="7 8">CHu50b-6-2</strain>
    </source>
</reference>
<evidence type="ECO:0000313" key="8">
    <source>
        <dbReference type="Proteomes" id="UP000321379"/>
    </source>
</evidence>
<keyword evidence="4 6" id="KW-1133">Transmembrane helix</keyword>
<dbReference type="InterPro" id="IPR022791">
    <property type="entry name" value="L-PG_synthase/AglD"/>
</dbReference>
<evidence type="ECO:0000256" key="2">
    <source>
        <dbReference type="ARBA" id="ARBA00022475"/>
    </source>
</evidence>
<dbReference type="Proteomes" id="UP000321379">
    <property type="component" value="Unassembled WGS sequence"/>
</dbReference>
<keyword evidence="5 6" id="KW-0472">Membrane</keyword>
<accession>A0A5C8UU68</accession>
<keyword evidence="3 6" id="KW-0812">Transmembrane</keyword>
<evidence type="ECO:0000313" key="7">
    <source>
        <dbReference type="EMBL" id="TXN31891.1"/>
    </source>
</evidence>
<comment type="caution">
    <text evidence="7">The sequence shown here is derived from an EMBL/GenBank/DDBJ whole genome shotgun (WGS) entry which is preliminary data.</text>
</comment>
<feature type="transmembrane region" description="Helical" evidence="6">
    <location>
        <begin position="170"/>
        <end position="190"/>
    </location>
</feature>
<dbReference type="AlphaFoldDB" id="A0A5C8UU68"/>
<dbReference type="PANTHER" id="PTHR39087:SF2">
    <property type="entry name" value="UPF0104 MEMBRANE PROTEIN MJ1595"/>
    <property type="match status" value="1"/>
</dbReference>
<evidence type="ECO:0000256" key="6">
    <source>
        <dbReference type="SAM" id="Phobius"/>
    </source>
</evidence>
<protein>
    <submittedName>
        <fullName evidence="7">UPF0104 family protein</fullName>
    </submittedName>
</protein>
<keyword evidence="2" id="KW-1003">Cell membrane</keyword>
<dbReference type="RefSeq" id="WP_147782140.1">
    <property type="nucleotide sequence ID" value="NZ_VRMG01000004.1"/>
</dbReference>
<dbReference type="NCBIfam" id="TIGR00374">
    <property type="entry name" value="flippase-like domain"/>
    <property type="match status" value="1"/>
</dbReference>